<dbReference type="InterPro" id="IPR022742">
    <property type="entry name" value="Hydrolase_4"/>
</dbReference>
<keyword evidence="3" id="KW-1185">Reference proteome</keyword>
<dbReference type="SUPFAM" id="SSF53474">
    <property type="entry name" value="alpha/beta-Hydrolases"/>
    <property type="match status" value="1"/>
</dbReference>
<protein>
    <submittedName>
        <fullName evidence="2">Alpha/beta hydrolase</fullName>
    </submittedName>
</protein>
<reference evidence="2" key="1">
    <citation type="submission" date="2020-09" db="EMBL/GenBank/DDBJ databases">
        <title>Genome seq and assembly of Tianweitania sp.</title>
        <authorList>
            <person name="Chhetri G."/>
        </authorList>
    </citation>
    <scope>NUCLEOTIDE SEQUENCE</scope>
    <source>
        <strain evidence="2">Rool2</strain>
    </source>
</reference>
<dbReference type="Gene3D" id="3.40.50.1820">
    <property type="entry name" value="alpha/beta hydrolase"/>
    <property type="match status" value="1"/>
</dbReference>
<dbReference type="PANTHER" id="PTHR11614">
    <property type="entry name" value="PHOSPHOLIPASE-RELATED"/>
    <property type="match status" value="1"/>
</dbReference>
<sequence length="325" mass="35997">MDVFYDIPANPRPAGARGDFFLSKDGKRLRYAIFPAEARPLKGTVVLIQGRNECIEKYFETAIDLSRRGFATATFDLRGQGGSDRLIKDGQRGYVKSFDDYARDLRTFFDDIVLPDCRGPYYIMAHSGGALIALLTAPYLVNRVQRMVLLAPLLQIAITRLQMRTVKRVTSTLSLFGLGRRYIGGGPRPAVPLAFEGNKLSSDPDRFRRNIEIYLAYPQLALGGPTVSWVAAAARAVEKVTDPGFMSALRIPMLFVNPTADRVVDPSKIEAYATSLRLGSLVTIYGARHELLQEADIYREQVLAAFDAFVPGSETMHIQADPVEG</sequence>
<accession>A0A8J6PSN1</accession>
<dbReference type="EMBL" id="JACVVX010000002">
    <property type="protein sequence ID" value="MBD0414404.1"/>
    <property type="molecule type" value="Genomic_DNA"/>
</dbReference>
<dbReference type="Proteomes" id="UP000643405">
    <property type="component" value="Unassembled WGS sequence"/>
</dbReference>
<evidence type="ECO:0000259" key="1">
    <source>
        <dbReference type="Pfam" id="PF12146"/>
    </source>
</evidence>
<gene>
    <name evidence="2" type="ORF">ICI42_07050</name>
</gene>
<keyword evidence="2" id="KW-0378">Hydrolase</keyword>
<dbReference type="InterPro" id="IPR029058">
    <property type="entry name" value="AB_hydrolase_fold"/>
</dbReference>
<feature type="domain" description="Serine aminopeptidase S33" evidence="1">
    <location>
        <begin position="41"/>
        <end position="296"/>
    </location>
</feature>
<name>A0A8J6PSN1_9HYPH</name>
<evidence type="ECO:0000313" key="2">
    <source>
        <dbReference type="EMBL" id="MBD0414404.1"/>
    </source>
</evidence>
<proteinExistence type="predicted"/>
<dbReference type="Pfam" id="PF12146">
    <property type="entry name" value="Hydrolase_4"/>
    <property type="match status" value="1"/>
</dbReference>
<evidence type="ECO:0000313" key="3">
    <source>
        <dbReference type="Proteomes" id="UP000643405"/>
    </source>
</evidence>
<dbReference type="GO" id="GO:0016787">
    <property type="term" value="F:hydrolase activity"/>
    <property type="evidence" value="ECO:0007669"/>
    <property type="project" value="UniProtKB-KW"/>
</dbReference>
<dbReference type="AlphaFoldDB" id="A0A8J6PSN1"/>
<dbReference type="InterPro" id="IPR051044">
    <property type="entry name" value="MAG_DAG_Lipase"/>
</dbReference>
<comment type="caution">
    <text evidence="2">The sequence shown here is derived from an EMBL/GenBank/DDBJ whole genome shotgun (WGS) entry which is preliminary data.</text>
</comment>
<organism evidence="2 3">
    <name type="scientific">Oryzicola mucosus</name>
    <dbReference type="NCBI Taxonomy" id="2767425"/>
    <lineage>
        <taxon>Bacteria</taxon>
        <taxon>Pseudomonadati</taxon>
        <taxon>Pseudomonadota</taxon>
        <taxon>Alphaproteobacteria</taxon>
        <taxon>Hyphomicrobiales</taxon>
        <taxon>Phyllobacteriaceae</taxon>
        <taxon>Oryzicola</taxon>
    </lineage>
</organism>
<dbReference type="RefSeq" id="WP_188163855.1">
    <property type="nucleotide sequence ID" value="NZ_JACVVX010000002.1"/>
</dbReference>